<dbReference type="InterPro" id="IPR050298">
    <property type="entry name" value="Gram-neg_bact_OMP"/>
</dbReference>
<evidence type="ECO:0000256" key="10">
    <source>
        <dbReference type="ARBA" id="ARBA00023237"/>
    </source>
</evidence>
<sequence length="364" mass="37959">MKIGKYAAGLLAAAPLLASAQSSVTLYGVVDTGVEFVNNVGAAGNSVARMNTLTGTVPSRWGLRGTEDLGGGLKSVFVLESGFAPDSGTANQGGRLFGRQALVGLSGKWGQVSFGRQYTMLFWAVLDPDILGPNAFGSGSMDSYIPNTRADNAIAYKGTFGGLTVGGTYSFGRDVANAGPSPAGTNCAGENPADKSQCREWSAMIGWDQKTWGITAAYDSQRGGPGAFAGLTSSSFRDDRASLAGYVLLDRTKIGAGVIRRENQGSATPISALYYIGAAYDITPAFTLAGQVYYLNYNSSDNKSMLYAIRGMYNFSKRTAVYATAGFINNDGNLTLSVSGAQAGANTKPGGQQFGAMLGIKHIF</sequence>
<dbReference type="SUPFAM" id="SSF56935">
    <property type="entry name" value="Porins"/>
    <property type="match status" value="1"/>
</dbReference>
<evidence type="ECO:0000256" key="6">
    <source>
        <dbReference type="ARBA" id="ARBA00022729"/>
    </source>
</evidence>
<organism evidence="13 14">
    <name type="scientific">Cupriavidus campinensis</name>
    <dbReference type="NCBI Taxonomy" id="151783"/>
    <lineage>
        <taxon>Bacteria</taxon>
        <taxon>Pseudomonadati</taxon>
        <taxon>Pseudomonadota</taxon>
        <taxon>Betaproteobacteria</taxon>
        <taxon>Burkholderiales</taxon>
        <taxon>Burkholderiaceae</taxon>
        <taxon>Cupriavidus</taxon>
    </lineage>
</organism>
<dbReference type="EMBL" id="CP097331">
    <property type="protein sequence ID" value="URF06786.1"/>
    <property type="molecule type" value="Genomic_DNA"/>
</dbReference>
<keyword evidence="5" id="KW-0812">Transmembrane</keyword>
<dbReference type="InterPro" id="IPR002299">
    <property type="entry name" value="Porin_Neis"/>
</dbReference>
<dbReference type="InterPro" id="IPR023614">
    <property type="entry name" value="Porin_dom_sf"/>
</dbReference>
<dbReference type="PRINTS" id="PR00184">
    <property type="entry name" value="NEISSPPORIN"/>
</dbReference>
<dbReference type="Gene3D" id="2.40.160.10">
    <property type="entry name" value="Porin"/>
    <property type="match status" value="1"/>
</dbReference>
<evidence type="ECO:0000259" key="12">
    <source>
        <dbReference type="Pfam" id="PF13609"/>
    </source>
</evidence>
<reference evidence="13" key="1">
    <citation type="journal article" date="2022" name="Microbiol. Resour. Announc.">
        <title>Genome Sequence of Cupriavidus campinensis Strain G5, a Member of a Bacterial Consortium Capable of Polyethylene Degradation.</title>
        <authorList>
            <person name="Schneider B."/>
            <person name="Pfeiffer F."/>
            <person name="Dyall-Smith M."/>
            <person name="Kunte H.J."/>
        </authorList>
    </citation>
    <scope>NUCLEOTIDE SEQUENCE</scope>
    <source>
        <strain evidence="13">G5</strain>
    </source>
</reference>
<dbReference type="GO" id="GO:0015288">
    <property type="term" value="F:porin activity"/>
    <property type="evidence" value="ECO:0007669"/>
    <property type="project" value="UniProtKB-KW"/>
</dbReference>
<gene>
    <name evidence="13" type="ORF">M5D45_27315</name>
</gene>
<dbReference type="Proteomes" id="UP001056132">
    <property type="component" value="Chromosome 2"/>
</dbReference>
<dbReference type="CDD" id="cd00342">
    <property type="entry name" value="gram_neg_porins"/>
    <property type="match status" value="1"/>
</dbReference>
<evidence type="ECO:0000313" key="13">
    <source>
        <dbReference type="EMBL" id="URF06786.1"/>
    </source>
</evidence>
<dbReference type="Pfam" id="PF13609">
    <property type="entry name" value="Porin_4"/>
    <property type="match status" value="1"/>
</dbReference>
<keyword evidence="3" id="KW-0813">Transport</keyword>
<proteinExistence type="predicted"/>
<evidence type="ECO:0000256" key="7">
    <source>
        <dbReference type="ARBA" id="ARBA00023065"/>
    </source>
</evidence>
<dbReference type="GO" id="GO:0006811">
    <property type="term" value="P:monoatomic ion transport"/>
    <property type="evidence" value="ECO:0007669"/>
    <property type="project" value="UniProtKB-KW"/>
</dbReference>
<keyword evidence="8" id="KW-0626">Porin</keyword>
<evidence type="ECO:0000256" key="11">
    <source>
        <dbReference type="SAM" id="SignalP"/>
    </source>
</evidence>
<feature type="chain" id="PRO_5042130867" evidence="11">
    <location>
        <begin position="21"/>
        <end position="364"/>
    </location>
</feature>
<keyword evidence="7" id="KW-0406">Ion transport</keyword>
<evidence type="ECO:0000256" key="2">
    <source>
        <dbReference type="ARBA" id="ARBA00011233"/>
    </source>
</evidence>
<evidence type="ECO:0000256" key="9">
    <source>
        <dbReference type="ARBA" id="ARBA00023136"/>
    </source>
</evidence>
<keyword evidence="9" id="KW-0472">Membrane</keyword>
<reference evidence="13" key="2">
    <citation type="submission" date="2022-05" db="EMBL/GenBank/DDBJ databases">
        <authorList>
            <person name="Kunte H.-J."/>
        </authorList>
    </citation>
    <scope>NUCLEOTIDE SEQUENCE</scope>
    <source>
        <strain evidence="13">G5</strain>
    </source>
</reference>
<evidence type="ECO:0000313" key="14">
    <source>
        <dbReference type="Proteomes" id="UP001056132"/>
    </source>
</evidence>
<evidence type="ECO:0000256" key="3">
    <source>
        <dbReference type="ARBA" id="ARBA00022448"/>
    </source>
</evidence>
<dbReference type="PANTHER" id="PTHR34501:SF9">
    <property type="entry name" value="MAJOR OUTER MEMBRANE PROTEIN P.IA"/>
    <property type="match status" value="1"/>
</dbReference>
<dbReference type="AlphaFoldDB" id="A0AAE9I9X0"/>
<dbReference type="PANTHER" id="PTHR34501">
    <property type="entry name" value="PROTEIN YDDL-RELATED"/>
    <property type="match status" value="1"/>
</dbReference>
<feature type="domain" description="Porin" evidence="12">
    <location>
        <begin position="7"/>
        <end position="333"/>
    </location>
</feature>
<name>A0AAE9I9X0_9BURK</name>
<dbReference type="KEGG" id="ccam:M5D45_27315"/>
<evidence type="ECO:0000256" key="4">
    <source>
        <dbReference type="ARBA" id="ARBA00022452"/>
    </source>
</evidence>
<comment type="subunit">
    <text evidence="2">Homotrimer.</text>
</comment>
<dbReference type="GO" id="GO:0009279">
    <property type="term" value="C:cell outer membrane"/>
    <property type="evidence" value="ECO:0007669"/>
    <property type="project" value="UniProtKB-SubCell"/>
</dbReference>
<comment type="subcellular location">
    <subcellularLocation>
        <location evidence="1">Cell outer membrane</location>
        <topology evidence="1">Multi-pass membrane protein</topology>
    </subcellularLocation>
</comment>
<keyword evidence="6 11" id="KW-0732">Signal</keyword>
<evidence type="ECO:0000256" key="8">
    <source>
        <dbReference type="ARBA" id="ARBA00023114"/>
    </source>
</evidence>
<keyword evidence="10" id="KW-0998">Cell outer membrane</keyword>
<evidence type="ECO:0000256" key="1">
    <source>
        <dbReference type="ARBA" id="ARBA00004571"/>
    </source>
</evidence>
<dbReference type="RefSeq" id="WP_149138258.1">
    <property type="nucleotide sequence ID" value="NZ_CAJPVH010000025.1"/>
</dbReference>
<feature type="signal peptide" evidence="11">
    <location>
        <begin position="1"/>
        <end position="20"/>
    </location>
</feature>
<dbReference type="InterPro" id="IPR033900">
    <property type="entry name" value="Gram_neg_porin_domain"/>
</dbReference>
<evidence type="ECO:0000256" key="5">
    <source>
        <dbReference type="ARBA" id="ARBA00022692"/>
    </source>
</evidence>
<dbReference type="GO" id="GO:0046930">
    <property type="term" value="C:pore complex"/>
    <property type="evidence" value="ECO:0007669"/>
    <property type="project" value="UniProtKB-KW"/>
</dbReference>
<accession>A0AAE9I9X0</accession>
<keyword evidence="4" id="KW-1134">Transmembrane beta strand</keyword>
<protein>
    <submittedName>
        <fullName evidence="13">Porin</fullName>
    </submittedName>
</protein>